<dbReference type="Pfam" id="PF00578">
    <property type="entry name" value="AhpC-TSA"/>
    <property type="match status" value="1"/>
</dbReference>
<keyword evidence="3" id="KW-1015">Disulfide bond</keyword>
<keyword evidence="4" id="KW-0676">Redox-active center</keyword>
<evidence type="ECO:0000313" key="7">
    <source>
        <dbReference type="EMBL" id="SOU93724.1"/>
    </source>
</evidence>
<dbReference type="GO" id="GO:0017004">
    <property type="term" value="P:cytochrome complex assembly"/>
    <property type="evidence" value="ECO:0007669"/>
    <property type="project" value="UniProtKB-KW"/>
</dbReference>
<protein>
    <submittedName>
        <fullName evidence="7">Peroxiredoxin</fullName>
    </submittedName>
</protein>
<dbReference type="SUPFAM" id="SSF52833">
    <property type="entry name" value="Thioredoxin-like"/>
    <property type="match status" value="1"/>
</dbReference>
<keyword evidence="5" id="KW-0472">Membrane</keyword>
<keyword evidence="5" id="KW-1133">Transmembrane helix</keyword>
<dbReference type="GO" id="GO:0016491">
    <property type="term" value="F:oxidoreductase activity"/>
    <property type="evidence" value="ECO:0007669"/>
    <property type="project" value="InterPro"/>
</dbReference>
<evidence type="ECO:0000256" key="1">
    <source>
        <dbReference type="ARBA" id="ARBA00004196"/>
    </source>
</evidence>
<dbReference type="EMBL" id="LT966316">
    <property type="protein sequence ID" value="SOU93724.1"/>
    <property type="molecule type" value="Genomic_DNA"/>
</dbReference>
<feature type="transmembrane region" description="Helical" evidence="5">
    <location>
        <begin position="12"/>
        <end position="32"/>
    </location>
</feature>
<dbReference type="RefSeq" id="WP_236625215.1">
    <property type="nucleotide sequence ID" value="NZ_JBPKCJ010000002.1"/>
</dbReference>
<evidence type="ECO:0000259" key="6">
    <source>
        <dbReference type="PROSITE" id="PS51352"/>
    </source>
</evidence>
<dbReference type="PANTHER" id="PTHR42852:SF6">
    <property type="entry name" value="THIOL:DISULFIDE INTERCHANGE PROTEIN DSBE"/>
    <property type="match status" value="1"/>
</dbReference>
<dbReference type="InterPro" id="IPR036249">
    <property type="entry name" value="Thioredoxin-like_sf"/>
</dbReference>
<dbReference type="Gene3D" id="3.40.30.10">
    <property type="entry name" value="Glutaredoxin"/>
    <property type="match status" value="1"/>
</dbReference>
<sequence>MMTGVRKFWPYLAGGALFLGVLSYLILTYRFAPVKVGMTAPDFSLKTVDGSPIHLSDYRGKVVMLNFWATWCKPCKQEMPSMEIMYEGMKQKVGDKFALIAVNENNMFYANKVAPFLKSHNIHFLIPLDPFSKLDHLYKITGVPETFIIDQNGVVAQHVIGPRNWIVRQNLEEVLSLLDKGPKTPKDYLAIKAKEADSGY</sequence>
<comment type="subcellular location">
    <subcellularLocation>
        <location evidence="1">Cell envelope</location>
    </subcellularLocation>
</comment>
<keyword evidence="2" id="KW-0201">Cytochrome c-type biogenesis</keyword>
<dbReference type="InterPro" id="IPR000866">
    <property type="entry name" value="AhpC/TSA"/>
</dbReference>
<organism evidence="7">
    <name type="scientific">Leptospirillum ferriphilum</name>
    <dbReference type="NCBI Taxonomy" id="178606"/>
    <lineage>
        <taxon>Bacteria</taxon>
        <taxon>Pseudomonadati</taxon>
        <taxon>Nitrospirota</taxon>
        <taxon>Nitrospiria</taxon>
        <taxon>Nitrospirales</taxon>
        <taxon>Nitrospiraceae</taxon>
        <taxon>Leptospirillum</taxon>
    </lineage>
</organism>
<accession>A0A2I2MJ99</accession>
<dbReference type="GO" id="GO:0030313">
    <property type="term" value="C:cell envelope"/>
    <property type="evidence" value="ECO:0007669"/>
    <property type="project" value="UniProtKB-SubCell"/>
</dbReference>
<evidence type="ECO:0000256" key="4">
    <source>
        <dbReference type="ARBA" id="ARBA00023284"/>
    </source>
</evidence>
<dbReference type="PANTHER" id="PTHR42852">
    <property type="entry name" value="THIOL:DISULFIDE INTERCHANGE PROTEIN DSBE"/>
    <property type="match status" value="1"/>
</dbReference>
<dbReference type="GO" id="GO:0016209">
    <property type="term" value="F:antioxidant activity"/>
    <property type="evidence" value="ECO:0007669"/>
    <property type="project" value="InterPro"/>
</dbReference>
<evidence type="ECO:0000256" key="3">
    <source>
        <dbReference type="ARBA" id="ARBA00023157"/>
    </source>
</evidence>
<keyword evidence="5" id="KW-0812">Transmembrane</keyword>
<dbReference type="CDD" id="cd02966">
    <property type="entry name" value="TlpA_like_family"/>
    <property type="match status" value="1"/>
</dbReference>
<gene>
    <name evidence="7" type="ORF">LFTS_02380</name>
</gene>
<feature type="domain" description="Thioredoxin" evidence="6">
    <location>
        <begin position="34"/>
        <end position="183"/>
    </location>
</feature>
<name>A0A2I2MJ99_9BACT</name>
<evidence type="ECO:0000256" key="2">
    <source>
        <dbReference type="ARBA" id="ARBA00022748"/>
    </source>
</evidence>
<dbReference type="AlphaFoldDB" id="A0A2I2MJ99"/>
<dbReference type="InterPro" id="IPR013766">
    <property type="entry name" value="Thioredoxin_domain"/>
</dbReference>
<proteinExistence type="predicted"/>
<reference evidence="7" key="1">
    <citation type="submission" date="2017-12" db="EMBL/GenBank/DDBJ databases">
        <authorList>
            <consortium name="SysMetEx"/>
        </authorList>
    </citation>
    <scope>NUCLEOTIDE SEQUENCE</scope>
    <source>
        <strain evidence="7">Pb_238</strain>
    </source>
</reference>
<dbReference type="InterPro" id="IPR050553">
    <property type="entry name" value="Thioredoxin_ResA/DsbE_sf"/>
</dbReference>
<dbReference type="PROSITE" id="PS51352">
    <property type="entry name" value="THIOREDOXIN_2"/>
    <property type="match status" value="1"/>
</dbReference>
<evidence type="ECO:0000256" key="5">
    <source>
        <dbReference type="SAM" id="Phobius"/>
    </source>
</evidence>